<sequence>MLKTSKSKNDPSARGPAQQAKMFDGKKVKPALYVGTAVGHGRYIAAQDEGGKLITDREGRPLAYRDI</sequence>
<evidence type="ECO:0000313" key="3">
    <source>
        <dbReference type="Proteomes" id="UP000197065"/>
    </source>
</evidence>
<keyword evidence="3" id="KW-1185">Reference proteome</keyword>
<reference evidence="2 3" key="1">
    <citation type="submission" date="2017-06" db="EMBL/GenBank/DDBJ databases">
        <authorList>
            <person name="Kim H.J."/>
            <person name="Triplett B.A."/>
        </authorList>
    </citation>
    <scope>NUCLEOTIDE SEQUENCE [LARGE SCALE GENOMIC DNA]</scope>
    <source>
        <strain evidence="2 3">B29T1</strain>
    </source>
</reference>
<evidence type="ECO:0000313" key="2">
    <source>
        <dbReference type="EMBL" id="SNB51969.1"/>
    </source>
</evidence>
<dbReference type="OrthoDB" id="7360624at2"/>
<organism evidence="2 3">
    <name type="scientific">Arboricoccus pini</name>
    <dbReference type="NCBI Taxonomy" id="1963835"/>
    <lineage>
        <taxon>Bacteria</taxon>
        <taxon>Pseudomonadati</taxon>
        <taxon>Pseudomonadota</taxon>
        <taxon>Alphaproteobacteria</taxon>
        <taxon>Geminicoccales</taxon>
        <taxon>Geminicoccaceae</taxon>
        <taxon>Arboricoccus</taxon>
    </lineage>
</organism>
<name>A0A212PYA4_9PROT</name>
<protein>
    <submittedName>
        <fullName evidence="2">Uncharacterized protein</fullName>
    </submittedName>
</protein>
<dbReference type="AlphaFoldDB" id="A0A212PYA4"/>
<evidence type="ECO:0000256" key="1">
    <source>
        <dbReference type="SAM" id="MobiDB-lite"/>
    </source>
</evidence>
<accession>A0A212PYA4</accession>
<proteinExistence type="predicted"/>
<dbReference type="Proteomes" id="UP000197065">
    <property type="component" value="Unassembled WGS sequence"/>
</dbReference>
<dbReference type="RefSeq" id="WP_088559491.1">
    <property type="nucleotide sequence ID" value="NZ_FYEH01000001.1"/>
</dbReference>
<feature type="region of interest" description="Disordered" evidence="1">
    <location>
        <begin position="1"/>
        <end position="22"/>
    </location>
</feature>
<dbReference type="EMBL" id="FYEH01000001">
    <property type="protein sequence ID" value="SNB51969.1"/>
    <property type="molecule type" value="Genomic_DNA"/>
</dbReference>
<gene>
    <name evidence="2" type="ORF">SAMN07250955_101157</name>
</gene>